<evidence type="ECO:0000313" key="3">
    <source>
        <dbReference type="EMBL" id="KEF61988.1"/>
    </source>
</evidence>
<dbReference type="SMART" id="SM00292">
    <property type="entry name" value="BRCT"/>
    <property type="match status" value="1"/>
</dbReference>
<feature type="compositionally biased region" description="Basic and acidic residues" evidence="1">
    <location>
        <begin position="116"/>
        <end position="126"/>
    </location>
</feature>
<keyword evidence="4" id="KW-1185">Reference proteome</keyword>
<dbReference type="HOGENOM" id="CLU_054245_0_0_1"/>
<protein>
    <recommendedName>
        <fullName evidence="2">BRCT domain-containing protein</fullName>
    </recommendedName>
</protein>
<dbReference type="OrthoDB" id="427711at2759"/>
<dbReference type="RefSeq" id="XP_013264578.1">
    <property type="nucleotide sequence ID" value="XM_013409124.1"/>
</dbReference>
<dbReference type="GeneID" id="25278494"/>
<dbReference type="AlphaFoldDB" id="A0A072PRM7"/>
<sequence>MPTHDPPILRAPLPTRDIFDPFNSSSTGHQRAENRLLGSISWRDSRMNKLSHQLGDRSGRGGLTHISDLVGAGSVDFGDDGRKQNGDWEKGAPDLREKGWQDIRGLMTMTSRKKRPVDSKGKEKALLKRQRRGSQSDGYPSETIPETSLPGAETQQTDAEMASEPLVTNAKQPPQIFRGLTMYLNGSTAPLVSDHRIKQLFVQHGGNSALALARKSVTHVIVGGTCGGGLASGKINKEVTAVRGKGIKYVTAQWVLGSIERGIRLPESRYVPENLNTKVAGHGQRSVKTAFKPTNGRDEHRS</sequence>
<dbReference type="InterPro" id="IPR001357">
    <property type="entry name" value="BRCT_dom"/>
</dbReference>
<accession>A0A072PRM7</accession>
<dbReference type="VEuPathDB" id="FungiDB:A1O9_03560"/>
<comment type="caution">
    <text evidence="3">The sequence shown here is derived from an EMBL/GenBank/DDBJ whole genome shotgun (WGS) entry which is preliminary data.</text>
</comment>
<feature type="compositionally biased region" description="Basic and acidic residues" evidence="1">
    <location>
        <begin position="79"/>
        <end position="101"/>
    </location>
</feature>
<dbReference type="InterPro" id="IPR036420">
    <property type="entry name" value="BRCT_dom_sf"/>
</dbReference>
<name>A0A072PRM7_9EURO</name>
<dbReference type="PROSITE" id="PS50172">
    <property type="entry name" value="BRCT"/>
    <property type="match status" value="1"/>
</dbReference>
<dbReference type="STRING" id="1182545.A0A072PRM7"/>
<dbReference type="Pfam" id="PF16589">
    <property type="entry name" value="BRCT_2"/>
    <property type="match status" value="1"/>
</dbReference>
<feature type="region of interest" description="Disordered" evidence="1">
    <location>
        <begin position="72"/>
        <end position="164"/>
    </location>
</feature>
<dbReference type="Gene3D" id="3.40.50.10190">
    <property type="entry name" value="BRCT domain"/>
    <property type="match status" value="1"/>
</dbReference>
<feature type="region of interest" description="Disordered" evidence="1">
    <location>
        <begin position="281"/>
        <end position="302"/>
    </location>
</feature>
<evidence type="ECO:0000313" key="4">
    <source>
        <dbReference type="Proteomes" id="UP000027920"/>
    </source>
</evidence>
<reference evidence="3 4" key="1">
    <citation type="submission" date="2013-03" db="EMBL/GenBank/DDBJ databases">
        <title>The Genome Sequence of Exophiala aquamarina CBS 119918.</title>
        <authorList>
            <consortium name="The Broad Institute Genomics Platform"/>
            <person name="Cuomo C."/>
            <person name="de Hoog S."/>
            <person name="Gorbushina A."/>
            <person name="Walker B."/>
            <person name="Young S.K."/>
            <person name="Zeng Q."/>
            <person name="Gargeya S."/>
            <person name="Fitzgerald M."/>
            <person name="Haas B."/>
            <person name="Abouelleil A."/>
            <person name="Allen A.W."/>
            <person name="Alvarado L."/>
            <person name="Arachchi H.M."/>
            <person name="Berlin A.M."/>
            <person name="Chapman S.B."/>
            <person name="Gainer-Dewar J."/>
            <person name="Goldberg J."/>
            <person name="Griggs A."/>
            <person name="Gujja S."/>
            <person name="Hansen M."/>
            <person name="Howarth C."/>
            <person name="Imamovic A."/>
            <person name="Ireland A."/>
            <person name="Larimer J."/>
            <person name="McCowan C."/>
            <person name="Murphy C."/>
            <person name="Pearson M."/>
            <person name="Poon T.W."/>
            <person name="Priest M."/>
            <person name="Roberts A."/>
            <person name="Saif S."/>
            <person name="Shea T."/>
            <person name="Sisk P."/>
            <person name="Sykes S."/>
            <person name="Wortman J."/>
            <person name="Nusbaum C."/>
            <person name="Birren B."/>
        </authorList>
    </citation>
    <scope>NUCLEOTIDE SEQUENCE [LARGE SCALE GENOMIC DNA]</scope>
    <source>
        <strain evidence="3 4">CBS 119918</strain>
    </source>
</reference>
<proteinExistence type="predicted"/>
<organism evidence="3 4">
    <name type="scientific">Exophiala aquamarina CBS 119918</name>
    <dbReference type="NCBI Taxonomy" id="1182545"/>
    <lineage>
        <taxon>Eukaryota</taxon>
        <taxon>Fungi</taxon>
        <taxon>Dikarya</taxon>
        <taxon>Ascomycota</taxon>
        <taxon>Pezizomycotina</taxon>
        <taxon>Eurotiomycetes</taxon>
        <taxon>Chaetothyriomycetidae</taxon>
        <taxon>Chaetothyriales</taxon>
        <taxon>Herpotrichiellaceae</taxon>
        <taxon>Exophiala</taxon>
    </lineage>
</organism>
<feature type="domain" description="BRCT" evidence="2">
    <location>
        <begin position="172"/>
        <end position="272"/>
    </location>
</feature>
<dbReference type="Proteomes" id="UP000027920">
    <property type="component" value="Unassembled WGS sequence"/>
</dbReference>
<evidence type="ECO:0000256" key="1">
    <source>
        <dbReference type="SAM" id="MobiDB-lite"/>
    </source>
</evidence>
<evidence type="ECO:0000259" key="2">
    <source>
        <dbReference type="PROSITE" id="PS50172"/>
    </source>
</evidence>
<gene>
    <name evidence="3" type="ORF">A1O9_03560</name>
</gene>
<dbReference type="SUPFAM" id="SSF52113">
    <property type="entry name" value="BRCT domain"/>
    <property type="match status" value="1"/>
</dbReference>
<dbReference type="EMBL" id="AMGV01000002">
    <property type="protein sequence ID" value="KEF61988.1"/>
    <property type="molecule type" value="Genomic_DNA"/>
</dbReference>